<dbReference type="OrthoDB" id="539213at2759"/>
<dbReference type="EnsemblMetazoa" id="XM_008215555">
    <property type="protein sequence ID" value="XP_008213777"/>
    <property type="gene ID" value="LOC103317447"/>
</dbReference>
<protein>
    <submittedName>
        <fullName evidence="4">Uncharacterized protein</fullName>
    </submittedName>
</protein>
<dbReference type="PROSITE" id="PS50297">
    <property type="entry name" value="ANK_REP_REGION"/>
    <property type="match status" value="3"/>
</dbReference>
<dbReference type="InterPro" id="IPR036770">
    <property type="entry name" value="Ankyrin_rpt-contain_sf"/>
</dbReference>
<evidence type="ECO:0000256" key="1">
    <source>
        <dbReference type="ARBA" id="ARBA00022737"/>
    </source>
</evidence>
<feature type="repeat" description="ANK" evidence="3">
    <location>
        <begin position="243"/>
        <end position="275"/>
    </location>
</feature>
<keyword evidence="2 3" id="KW-0040">ANK repeat</keyword>
<accession>A0A7M7HFW1</accession>
<dbReference type="KEGG" id="nvi:103317447"/>
<dbReference type="InParanoid" id="A0A7M7HFW1"/>
<dbReference type="SMR" id="A0A7M7HFW1"/>
<evidence type="ECO:0000256" key="2">
    <source>
        <dbReference type="ARBA" id="ARBA00023043"/>
    </source>
</evidence>
<dbReference type="SMART" id="SM00248">
    <property type="entry name" value="ANK"/>
    <property type="match status" value="10"/>
</dbReference>
<reference evidence="4" key="1">
    <citation type="submission" date="2021-01" db="UniProtKB">
        <authorList>
            <consortium name="EnsemblMetazoa"/>
        </authorList>
    </citation>
    <scope>IDENTIFICATION</scope>
</reference>
<organism evidence="4 5">
    <name type="scientific">Nasonia vitripennis</name>
    <name type="common">Parasitic wasp</name>
    <dbReference type="NCBI Taxonomy" id="7425"/>
    <lineage>
        <taxon>Eukaryota</taxon>
        <taxon>Metazoa</taxon>
        <taxon>Ecdysozoa</taxon>
        <taxon>Arthropoda</taxon>
        <taxon>Hexapoda</taxon>
        <taxon>Insecta</taxon>
        <taxon>Pterygota</taxon>
        <taxon>Neoptera</taxon>
        <taxon>Endopterygota</taxon>
        <taxon>Hymenoptera</taxon>
        <taxon>Apocrita</taxon>
        <taxon>Proctotrupomorpha</taxon>
        <taxon>Chalcidoidea</taxon>
        <taxon>Pteromalidae</taxon>
        <taxon>Pteromalinae</taxon>
        <taxon>Nasonia</taxon>
    </lineage>
</organism>
<evidence type="ECO:0000313" key="5">
    <source>
        <dbReference type="Proteomes" id="UP000002358"/>
    </source>
</evidence>
<dbReference type="InterPro" id="IPR002110">
    <property type="entry name" value="Ankyrin_rpt"/>
</dbReference>
<dbReference type="GeneID" id="103317447"/>
<dbReference type="PANTHER" id="PTHR24198">
    <property type="entry name" value="ANKYRIN REPEAT AND PROTEIN KINASE DOMAIN-CONTAINING PROTEIN"/>
    <property type="match status" value="1"/>
</dbReference>
<dbReference type="RefSeq" id="XP_008213777.1">
    <property type="nucleotide sequence ID" value="XM_008215555.1"/>
</dbReference>
<dbReference type="Gene3D" id="1.25.40.20">
    <property type="entry name" value="Ankyrin repeat-containing domain"/>
    <property type="match status" value="2"/>
</dbReference>
<keyword evidence="5" id="KW-1185">Reference proteome</keyword>
<dbReference type="Pfam" id="PF12796">
    <property type="entry name" value="Ank_2"/>
    <property type="match status" value="2"/>
</dbReference>
<name>A0A7M7HFW1_NASVI</name>
<dbReference type="PROSITE" id="PS50088">
    <property type="entry name" value="ANK_REPEAT"/>
    <property type="match status" value="3"/>
</dbReference>
<dbReference type="Proteomes" id="UP000002358">
    <property type="component" value="Chromosome 3"/>
</dbReference>
<dbReference type="PANTHER" id="PTHR24198:SF165">
    <property type="entry name" value="ANKYRIN REPEAT-CONTAINING PROTEIN-RELATED"/>
    <property type="match status" value="1"/>
</dbReference>
<sequence>MEQGDAIDYFLNNPREIGYVDCEGDTHLHLAARAGDSEVVEFLINNGVDVNAVNSFGDTPILMVTPGDDRMRKVVDLLIREGANVAHKNRRGINALILFRKKFMPRSKKWFGREVCRGLRYLDISDIEMATLLREAKWPIRCALWTRKPSVTDLMIRMGEDVNATDPEGLSALLEAAAIRDCAQVALLIKRGANIHQKTVRWGNALSIAVMSGIKGTSSLKIMSMLMDRGLNPNEIIQHTEYDAESPFQLALLYGNQRTVEFLIESGGNLRYVDSKGRTALHLVACNQDAEVMNILQRSNTVTNWDVRSFDGLNAFHFAAWSGNTKVAKILQSNGTRIDGKTNLGVTPLMYALMSYTSHNFWPSDRRPAIKKNLILMIQFLLYNGARVDEETTQGQTPLSFAYRKMTVARILLRRLALFEIMQIGVSEKDMYIIYSRDELRDYFDSCTAELRKMKACKVHEGVSMLRILKGTSSDFAQWAADEEMKKAFNEKITDFSIYRRMVEAKFCKSVQA</sequence>
<feature type="repeat" description="ANK" evidence="3">
    <location>
        <begin position="311"/>
        <end position="343"/>
    </location>
</feature>
<feature type="repeat" description="ANK" evidence="3">
    <location>
        <begin position="23"/>
        <end position="55"/>
    </location>
</feature>
<dbReference type="AlphaFoldDB" id="A0A7M7HFW1"/>
<proteinExistence type="predicted"/>
<dbReference type="SUPFAM" id="SSF48403">
    <property type="entry name" value="Ankyrin repeat"/>
    <property type="match status" value="2"/>
</dbReference>
<evidence type="ECO:0000256" key="3">
    <source>
        <dbReference type="PROSITE-ProRule" id="PRU00023"/>
    </source>
</evidence>
<dbReference type="PRINTS" id="PR01415">
    <property type="entry name" value="ANKYRIN"/>
</dbReference>
<evidence type="ECO:0000313" key="4">
    <source>
        <dbReference type="EnsemblMetazoa" id="XP_008213777"/>
    </source>
</evidence>
<keyword evidence="1" id="KW-0677">Repeat</keyword>